<dbReference type="RefSeq" id="XP_002677147.1">
    <property type="nucleotide sequence ID" value="XM_002677101.1"/>
</dbReference>
<dbReference type="InterPro" id="IPR019818">
    <property type="entry name" value="IsoCit/isopropylmalate_DH_CS"/>
</dbReference>
<keyword evidence="4" id="KW-1185">Reference proteome</keyword>
<sequence>MFSSSTRAVRSLLKVNNNYSALNQQQIRLLSKVIGVIPADGIGKEVVPAAVQVMNAAIAKNVKAKQNDFSLQYIPLEAGWETFQKTGKSLPVETVEALKNKCDGAIFGSVQSPSHKVEGYSSPIVAMRKLVDLYANIRPCQDLAKGIDMLIVRENTECLYIKKEKLTVDPTTGEKTAVADRLITERASKRIAEIAYKLAVQRNKNGAPKVTIVHKSNVLSVSDGLFRESCLEISKKYPQVKTEEQLVDSMVYKMILDPTQYDVVVAPNLYGDILSDAGSAFVGGLGVTASANLSDSFALVEPVHGSAPDIFGKKISNPIATIRACAMLLRHLQEKDPKCSYLNEIADSMDRAVNVVMPDKTVTTPDLGGKGNTETLVDAIIKNL</sequence>
<dbReference type="EMBL" id="GG738868">
    <property type="protein sequence ID" value="EFC44403.1"/>
    <property type="molecule type" value="Genomic_DNA"/>
</dbReference>
<comment type="similarity">
    <text evidence="1">Belongs to the isocitrate and isopropylmalate dehydrogenases family.</text>
</comment>
<dbReference type="FunCoup" id="D2VFR4">
    <property type="interactions" value="160"/>
</dbReference>
<evidence type="ECO:0000313" key="3">
    <source>
        <dbReference type="EMBL" id="EFC44403.1"/>
    </source>
</evidence>
<dbReference type="VEuPathDB" id="AmoebaDB:NAEGRDRAFT_79802"/>
<dbReference type="GO" id="GO:0009085">
    <property type="term" value="P:lysine biosynthetic process"/>
    <property type="evidence" value="ECO:0007669"/>
    <property type="project" value="TreeGrafter"/>
</dbReference>
<name>D2VFR4_NAEGR</name>
<evidence type="ECO:0000313" key="4">
    <source>
        <dbReference type="Proteomes" id="UP000006671"/>
    </source>
</evidence>
<dbReference type="GO" id="GO:0047046">
    <property type="term" value="F:homoisocitrate dehydrogenase activity"/>
    <property type="evidence" value="ECO:0007669"/>
    <property type="project" value="TreeGrafter"/>
</dbReference>
<organism evidence="4">
    <name type="scientific">Naegleria gruberi</name>
    <name type="common">Amoeba</name>
    <dbReference type="NCBI Taxonomy" id="5762"/>
    <lineage>
        <taxon>Eukaryota</taxon>
        <taxon>Discoba</taxon>
        <taxon>Heterolobosea</taxon>
        <taxon>Tetramitia</taxon>
        <taxon>Eutetramitia</taxon>
        <taxon>Vahlkampfiidae</taxon>
        <taxon>Naegleria</taxon>
    </lineage>
</organism>
<proteinExistence type="inferred from homology"/>
<evidence type="ECO:0000259" key="2">
    <source>
        <dbReference type="SMART" id="SM01329"/>
    </source>
</evidence>
<dbReference type="OMA" id="DSFVMGE"/>
<dbReference type="PANTHER" id="PTHR11835:SF48">
    <property type="entry name" value="HOMOISOCITRATE DEHYDROGENASE, MITOCHONDRIAL"/>
    <property type="match status" value="1"/>
</dbReference>
<dbReference type="GO" id="GO:0005739">
    <property type="term" value="C:mitochondrion"/>
    <property type="evidence" value="ECO:0007669"/>
    <property type="project" value="TreeGrafter"/>
</dbReference>
<dbReference type="GO" id="GO:0004449">
    <property type="term" value="F:isocitrate dehydrogenase (NAD+) activity"/>
    <property type="evidence" value="ECO:0007669"/>
    <property type="project" value="TreeGrafter"/>
</dbReference>
<evidence type="ECO:0000256" key="1">
    <source>
        <dbReference type="ARBA" id="ARBA00007769"/>
    </source>
</evidence>
<dbReference type="PROSITE" id="PS00470">
    <property type="entry name" value="IDH_IMDH"/>
    <property type="match status" value="1"/>
</dbReference>
<dbReference type="GO" id="GO:0006102">
    <property type="term" value="P:isocitrate metabolic process"/>
    <property type="evidence" value="ECO:0007669"/>
    <property type="project" value="TreeGrafter"/>
</dbReference>
<dbReference type="OrthoDB" id="10261637at2759"/>
<dbReference type="SMART" id="SM01329">
    <property type="entry name" value="Iso_dh"/>
    <property type="match status" value="1"/>
</dbReference>
<dbReference type="GeneID" id="8850149"/>
<dbReference type="KEGG" id="ngr:NAEGRDRAFT_79802"/>
<feature type="domain" description="Isopropylmalate dehydrogenase-like" evidence="2">
    <location>
        <begin position="33"/>
        <end position="380"/>
    </location>
</feature>
<protein>
    <submittedName>
        <fullName evidence="3">Homo-isocitrate dehydrogenase</fullName>
    </submittedName>
</protein>
<accession>D2VFR4</accession>
<dbReference type="InterPro" id="IPR024084">
    <property type="entry name" value="IsoPropMal-DH-like_dom"/>
</dbReference>
<dbReference type="Gene3D" id="3.40.718.10">
    <property type="entry name" value="Isopropylmalate Dehydrogenase"/>
    <property type="match status" value="1"/>
</dbReference>
<dbReference type="PANTHER" id="PTHR11835">
    <property type="entry name" value="DECARBOXYLATING DEHYDROGENASES-ISOCITRATE, ISOPROPYLMALATE, TARTRATE"/>
    <property type="match status" value="1"/>
</dbReference>
<dbReference type="InParanoid" id="D2VFR4"/>
<dbReference type="Pfam" id="PF00180">
    <property type="entry name" value="Iso_dh"/>
    <property type="match status" value="1"/>
</dbReference>
<dbReference type="SUPFAM" id="SSF53659">
    <property type="entry name" value="Isocitrate/Isopropylmalate dehydrogenase-like"/>
    <property type="match status" value="1"/>
</dbReference>
<dbReference type="GO" id="GO:0006099">
    <property type="term" value="P:tricarboxylic acid cycle"/>
    <property type="evidence" value="ECO:0007669"/>
    <property type="project" value="TreeGrafter"/>
</dbReference>
<dbReference type="GO" id="GO:0051287">
    <property type="term" value="F:NAD binding"/>
    <property type="evidence" value="ECO:0007669"/>
    <property type="project" value="InterPro"/>
</dbReference>
<gene>
    <name evidence="3" type="ORF">NAEGRDRAFT_79802</name>
</gene>
<dbReference type="eggNOG" id="KOG0785">
    <property type="taxonomic scope" value="Eukaryota"/>
</dbReference>
<dbReference type="GO" id="GO:0000287">
    <property type="term" value="F:magnesium ion binding"/>
    <property type="evidence" value="ECO:0007669"/>
    <property type="project" value="InterPro"/>
</dbReference>
<dbReference type="Proteomes" id="UP000006671">
    <property type="component" value="Unassembled WGS sequence"/>
</dbReference>
<dbReference type="STRING" id="5762.D2VFR4"/>
<reference evidence="3 4" key="1">
    <citation type="journal article" date="2010" name="Cell">
        <title>The genome of Naegleria gruberi illuminates early eukaryotic versatility.</title>
        <authorList>
            <person name="Fritz-Laylin L.K."/>
            <person name="Prochnik S.E."/>
            <person name="Ginger M.L."/>
            <person name="Dacks J.B."/>
            <person name="Carpenter M.L."/>
            <person name="Field M.C."/>
            <person name="Kuo A."/>
            <person name="Paredez A."/>
            <person name="Chapman J."/>
            <person name="Pham J."/>
            <person name="Shu S."/>
            <person name="Neupane R."/>
            <person name="Cipriano M."/>
            <person name="Mancuso J."/>
            <person name="Tu H."/>
            <person name="Salamov A."/>
            <person name="Lindquist E."/>
            <person name="Shapiro H."/>
            <person name="Lucas S."/>
            <person name="Grigoriev I.V."/>
            <person name="Cande W.Z."/>
            <person name="Fulton C."/>
            <person name="Rokhsar D.S."/>
            <person name="Dawson S.C."/>
        </authorList>
    </citation>
    <scope>NUCLEOTIDE SEQUENCE [LARGE SCALE GENOMIC DNA]</scope>
    <source>
        <strain evidence="3 4">NEG-M</strain>
    </source>
</reference>
<dbReference type="AlphaFoldDB" id="D2VFR4"/>